<dbReference type="EMBL" id="JBHSAS010000011">
    <property type="protein sequence ID" value="MFC4028965.1"/>
    <property type="molecule type" value="Genomic_DNA"/>
</dbReference>
<keyword evidence="8" id="KW-1185">Reference proteome</keyword>
<dbReference type="Pfam" id="PF08281">
    <property type="entry name" value="Sigma70_r4_2"/>
    <property type="match status" value="1"/>
</dbReference>
<keyword evidence="3" id="KW-0731">Sigma factor</keyword>
<dbReference type="RefSeq" id="WP_290231671.1">
    <property type="nucleotide sequence ID" value="NZ_JAUFPZ010000002.1"/>
</dbReference>
<dbReference type="InterPro" id="IPR013325">
    <property type="entry name" value="RNA_pol_sigma_r2"/>
</dbReference>
<evidence type="ECO:0000256" key="3">
    <source>
        <dbReference type="ARBA" id="ARBA00023082"/>
    </source>
</evidence>
<comment type="caution">
    <text evidence="7">The sequence shown here is derived from an EMBL/GenBank/DDBJ whole genome shotgun (WGS) entry which is preliminary data.</text>
</comment>
<reference evidence="7" key="3">
    <citation type="submission" date="2024-09" db="EMBL/GenBank/DDBJ databases">
        <authorList>
            <person name="Sun Q."/>
            <person name="Mori K."/>
        </authorList>
    </citation>
    <scope>NUCLEOTIDE SEQUENCE</scope>
    <source>
        <strain evidence="7">CECT 9128</strain>
    </source>
</reference>
<keyword evidence="2" id="KW-0805">Transcription regulation</keyword>
<organism evidence="7 8">
    <name type="scientific">Zunongwangia endophytica</name>
    <dbReference type="NCBI Taxonomy" id="1808945"/>
    <lineage>
        <taxon>Bacteria</taxon>
        <taxon>Pseudomonadati</taxon>
        <taxon>Bacteroidota</taxon>
        <taxon>Flavobacteriia</taxon>
        <taxon>Flavobacteriales</taxon>
        <taxon>Flavobacteriaceae</taxon>
        <taxon>Zunongwangia</taxon>
    </lineage>
</organism>
<evidence type="ECO:0000256" key="1">
    <source>
        <dbReference type="ARBA" id="ARBA00010641"/>
    </source>
</evidence>
<dbReference type="Gene3D" id="1.10.10.10">
    <property type="entry name" value="Winged helix-like DNA-binding domain superfamily/Winged helix DNA-binding domain"/>
    <property type="match status" value="1"/>
</dbReference>
<feature type="domain" description="RNA polymerase sigma factor 70 region 4 type 2" evidence="5">
    <location>
        <begin position="128"/>
        <end position="175"/>
    </location>
</feature>
<evidence type="ECO:0000259" key="5">
    <source>
        <dbReference type="Pfam" id="PF08281"/>
    </source>
</evidence>
<protein>
    <submittedName>
        <fullName evidence="7">RNA polymerase sigma factor</fullName>
    </submittedName>
</protein>
<dbReference type="NCBIfam" id="TIGR02985">
    <property type="entry name" value="Sig70_bacteroi1"/>
    <property type="match status" value="1"/>
</dbReference>
<evidence type="ECO:0000313" key="7">
    <source>
        <dbReference type="EMBL" id="MFC4028965.1"/>
    </source>
</evidence>
<evidence type="ECO:0000256" key="2">
    <source>
        <dbReference type="ARBA" id="ARBA00023015"/>
    </source>
</evidence>
<gene>
    <name evidence="6" type="ORF">ACFOS1_10765</name>
    <name evidence="7" type="ORF">ACFOS1_16200</name>
</gene>
<dbReference type="PANTHER" id="PTHR43133">
    <property type="entry name" value="RNA POLYMERASE ECF-TYPE SIGMA FACTO"/>
    <property type="match status" value="1"/>
</dbReference>
<dbReference type="SUPFAM" id="SSF88946">
    <property type="entry name" value="Sigma2 domain of RNA polymerase sigma factors"/>
    <property type="match status" value="1"/>
</dbReference>
<dbReference type="InterPro" id="IPR013249">
    <property type="entry name" value="RNA_pol_sigma70_r4_t2"/>
</dbReference>
<dbReference type="InterPro" id="IPR039425">
    <property type="entry name" value="RNA_pol_sigma-70-like"/>
</dbReference>
<reference evidence="7" key="1">
    <citation type="journal article" date="2014" name="Int. J. Syst. Evol. Microbiol.">
        <title>Complete genome of a new Firmicutes species belonging to the dominant human colonic microbiota ('Ruminococcus bicirculans') reveals two chromosomes and a selective capacity to utilize plant glucans.</title>
        <authorList>
            <consortium name="NISC Comparative Sequencing Program"/>
            <person name="Wegmann U."/>
            <person name="Louis P."/>
            <person name="Goesmann A."/>
            <person name="Henrissat B."/>
            <person name="Duncan S.H."/>
            <person name="Flint H.J."/>
        </authorList>
    </citation>
    <scope>NUCLEOTIDE SEQUENCE</scope>
    <source>
        <strain evidence="7">CECT 9128</strain>
    </source>
</reference>
<name>A0ABV8HAI5_9FLAO</name>
<proteinExistence type="inferred from homology"/>
<reference evidence="8" key="2">
    <citation type="journal article" date="2019" name="Int. J. Syst. Evol. Microbiol.">
        <title>The Global Catalogue of Microorganisms (GCM) 10K type strain sequencing project: providing services to taxonomists for standard genome sequencing and annotation.</title>
        <authorList>
            <consortium name="The Broad Institute Genomics Platform"/>
            <consortium name="The Broad Institute Genome Sequencing Center for Infectious Disease"/>
            <person name="Wu L."/>
            <person name="Ma J."/>
        </authorList>
    </citation>
    <scope>NUCLEOTIDE SEQUENCE [LARGE SCALE GENOMIC DNA]</scope>
    <source>
        <strain evidence="8">CECT 9128</strain>
    </source>
</reference>
<dbReference type="NCBIfam" id="TIGR02937">
    <property type="entry name" value="sigma70-ECF"/>
    <property type="match status" value="1"/>
</dbReference>
<sequence>MVSKQIDQENDVQLLALIKKNNQLAFNRLYNKYWKRLFIYTANILNDKELAQDVLHDVFSTLWIKKDELEIESLEKYLFVAAKNKSISQFRKVKFTELDLSIIEKLSLKPEIETNLDFIDLKTVLNEVTQSLPARCREIFYMSKYNYYSNQEIAQHFNISQRTVENQLYLALKHIKHSLKQLILLLLIFSTR</sequence>
<keyword evidence="4" id="KW-0804">Transcription</keyword>
<comment type="similarity">
    <text evidence="1">Belongs to the sigma-70 factor family. ECF subfamily.</text>
</comment>
<accession>A0ABV8HAI5</accession>
<evidence type="ECO:0000313" key="6">
    <source>
        <dbReference type="EMBL" id="MFC4027886.1"/>
    </source>
</evidence>
<dbReference type="EMBL" id="JBHSAS010000006">
    <property type="protein sequence ID" value="MFC4027886.1"/>
    <property type="molecule type" value="Genomic_DNA"/>
</dbReference>
<dbReference type="InterPro" id="IPR014284">
    <property type="entry name" value="RNA_pol_sigma-70_dom"/>
</dbReference>
<dbReference type="InterPro" id="IPR036388">
    <property type="entry name" value="WH-like_DNA-bd_sf"/>
</dbReference>
<dbReference type="Gene3D" id="1.10.1740.10">
    <property type="match status" value="1"/>
</dbReference>
<dbReference type="PANTHER" id="PTHR43133:SF46">
    <property type="entry name" value="RNA POLYMERASE SIGMA-70 FACTOR ECF SUBFAMILY"/>
    <property type="match status" value="1"/>
</dbReference>
<dbReference type="InterPro" id="IPR013324">
    <property type="entry name" value="RNA_pol_sigma_r3/r4-like"/>
</dbReference>
<evidence type="ECO:0000313" key="8">
    <source>
        <dbReference type="Proteomes" id="UP001595793"/>
    </source>
</evidence>
<dbReference type="Proteomes" id="UP001595793">
    <property type="component" value="Unassembled WGS sequence"/>
</dbReference>
<dbReference type="InterPro" id="IPR014327">
    <property type="entry name" value="RNA_pol_sigma70_bacteroid"/>
</dbReference>
<evidence type="ECO:0000256" key="4">
    <source>
        <dbReference type="ARBA" id="ARBA00023163"/>
    </source>
</evidence>
<dbReference type="SUPFAM" id="SSF88659">
    <property type="entry name" value="Sigma3 and sigma4 domains of RNA polymerase sigma factors"/>
    <property type="match status" value="1"/>
</dbReference>